<dbReference type="Proteomes" id="UP000241365">
    <property type="component" value="Segment"/>
</dbReference>
<dbReference type="InterPro" id="IPR051616">
    <property type="entry name" value="Cul2-RING_E3_ligase_SR"/>
</dbReference>
<dbReference type="Pfam" id="PF13637">
    <property type="entry name" value="Ank_4"/>
    <property type="match status" value="1"/>
</dbReference>
<dbReference type="Gene3D" id="1.25.40.20">
    <property type="entry name" value="Ankyrin repeat-containing domain"/>
    <property type="match status" value="2"/>
</dbReference>
<dbReference type="RefSeq" id="YP_010776636.1">
    <property type="nucleotide sequence ID" value="NC_075034.1"/>
</dbReference>
<accession>A0A167RMP5</accession>
<protein>
    <submittedName>
        <fullName evidence="1">Uncharacterized protein</fullName>
    </submittedName>
</protein>
<organism evidence="1 2">
    <name type="scientific">Powai lake megavirus</name>
    <dbReference type="NCBI Taxonomy" id="1842663"/>
    <lineage>
        <taxon>Viruses</taxon>
        <taxon>Varidnaviria</taxon>
        <taxon>Bamfordvirae</taxon>
        <taxon>Nucleocytoviricota</taxon>
        <taxon>Megaviricetes</taxon>
        <taxon>Imitervirales</taxon>
        <taxon>Mimiviridae</taxon>
        <taxon>Megamimivirinae</taxon>
        <taxon>Megavirus</taxon>
        <taxon>Megavirus powaiense</taxon>
    </lineage>
</organism>
<dbReference type="KEGG" id="vg:80513247"/>
<dbReference type="PANTHER" id="PTHR46224">
    <property type="entry name" value="ANKYRIN REPEAT FAMILY PROTEIN"/>
    <property type="match status" value="1"/>
</dbReference>
<dbReference type="EMBL" id="KU877344">
    <property type="protein sequence ID" value="ANB50885.1"/>
    <property type="molecule type" value="Genomic_DNA"/>
</dbReference>
<sequence>MNPMNQNNLSQWQTIIDNNDYDSFCLKSKFYKNKFECVDILYMLIRCNKLNFIDIFYQECMQNNDIISDYIVSCLARENYLDVLRYMINLGADPLTKTNPGGALIEACKNGNTEIIKLLLQFGVTNEYDIGRIFYPIYLRNDIAIANLLLDNFDLKLLEKEFISAIEFASVEIIKLFYNRGIKINYCHKKLFGSVIYNKDAQVLEFLLNNGLELNCEDDDVMLTINHIIKNCRVSIIKILINHGFDLTCLNKYVEKKIPRSIYHDEMNKILMNHGVDPVNILKLRN</sequence>
<dbReference type="PANTHER" id="PTHR46224:SF64">
    <property type="entry name" value="IQ MOTIF AND ANKYRIN REPEAT DOMAIN-CONTAINING PROTEIN 1"/>
    <property type="match status" value="1"/>
</dbReference>
<name>A0A167RMP5_9VIRU</name>
<proteinExistence type="predicted"/>
<dbReference type="InterPro" id="IPR002110">
    <property type="entry name" value="Ankyrin_rpt"/>
</dbReference>
<keyword evidence="2" id="KW-1185">Reference proteome</keyword>
<dbReference type="InterPro" id="IPR036770">
    <property type="entry name" value="Ankyrin_rpt-contain_sf"/>
</dbReference>
<evidence type="ECO:0000313" key="2">
    <source>
        <dbReference type="Proteomes" id="UP000241365"/>
    </source>
</evidence>
<evidence type="ECO:0000313" key="1">
    <source>
        <dbReference type="EMBL" id="ANB50885.1"/>
    </source>
</evidence>
<reference evidence="1 2" key="1">
    <citation type="journal article" date="2016" name="Genome Announc.">
        <title>Complete Genome Sequence of a New Megavirus Family Member Isolated from an Inland Water Lake for the First Time in India.</title>
        <authorList>
            <person name="Chatterjee A."/>
            <person name="Ali F."/>
            <person name="Bange D."/>
            <person name="Kondabagil K."/>
        </authorList>
    </citation>
    <scope>NUCLEOTIDE SEQUENCE [LARGE SCALE GENOMIC DNA]</scope>
    <source>
        <strain evidence="1">1</strain>
    </source>
</reference>
<dbReference type="SUPFAM" id="SSF48403">
    <property type="entry name" value="Ankyrin repeat"/>
    <property type="match status" value="1"/>
</dbReference>
<dbReference type="GeneID" id="80513247"/>